<proteinExistence type="predicted"/>
<organism evidence="1 2">
    <name type="scientific">Parelaphostrongylus tenuis</name>
    <name type="common">Meningeal worm</name>
    <dbReference type="NCBI Taxonomy" id="148309"/>
    <lineage>
        <taxon>Eukaryota</taxon>
        <taxon>Metazoa</taxon>
        <taxon>Ecdysozoa</taxon>
        <taxon>Nematoda</taxon>
        <taxon>Chromadorea</taxon>
        <taxon>Rhabditida</taxon>
        <taxon>Rhabditina</taxon>
        <taxon>Rhabditomorpha</taxon>
        <taxon>Strongyloidea</taxon>
        <taxon>Metastrongylidae</taxon>
        <taxon>Parelaphostrongylus</taxon>
    </lineage>
</organism>
<keyword evidence="2" id="KW-1185">Reference proteome</keyword>
<dbReference type="EMBL" id="JAHQIW010005485">
    <property type="protein sequence ID" value="KAJ1366200.1"/>
    <property type="molecule type" value="Genomic_DNA"/>
</dbReference>
<comment type="caution">
    <text evidence="1">The sequence shown here is derived from an EMBL/GenBank/DDBJ whole genome shotgun (WGS) entry which is preliminary data.</text>
</comment>
<dbReference type="Proteomes" id="UP001196413">
    <property type="component" value="Unassembled WGS sequence"/>
</dbReference>
<gene>
    <name evidence="1" type="ORF">KIN20_038436</name>
</gene>
<dbReference type="AlphaFoldDB" id="A0AAD5WD60"/>
<accession>A0AAD5WD60</accession>
<sequence length="106" mass="12218">MLLQGAEEMIIRCSSTRAIRLMLYRGPAQFFQFVKGRPGNVRPSVILKNIDTELFQRGFSRCCAQLSELLTVESALRLFVERLSKQHILPIIQYRGHDLSSMHEPK</sequence>
<protein>
    <submittedName>
        <fullName evidence="1">Uncharacterized protein</fullName>
    </submittedName>
</protein>
<name>A0AAD5WD60_PARTN</name>
<evidence type="ECO:0000313" key="1">
    <source>
        <dbReference type="EMBL" id="KAJ1366200.1"/>
    </source>
</evidence>
<reference evidence="1" key="1">
    <citation type="submission" date="2021-06" db="EMBL/GenBank/DDBJ databases">
        <title>Parelaphostrongylus tenuis whole genome reference sequence.</title>
        <authorList>
            <person name="Garwood T.J."/>
            <person name="Larsen P.A."/>
            <person name="Fountain-Jones N.M."/>
            <person name="Garbe J.R."/>
            <person name="Macchietto M.G."/>
            <person name="Kania S.A."/>
            <person name="Gerhold R.W."/>
            <person name="Richards J.E."/>
            <person name="Wolf T.M."/>
        </authorList>
    </citation>
    <scope>NUCLEOTIDE SEQUENCE</scope>
    <source>
        <strain evidence="1">MNPRO001-30</strain>
        <tissue evidence="1">Meninges</tissue>
    </source>
</reference>
<evidence type="ECO:0000313" key="2">
    <source>
        <dbReference type="Proteomes" id="UP001196413"/>
    </source>
</evidence>